<dbReference type="AlphaFoldDB" id="A0AAI8W0G6"/>
<evidence type="ECO:0000256" key="1">
    <source>
        <dbReference type="ARBA" id="ARBA00004141"/>
    </source>
</evidence>
<evidence type="ECO:0000259" key="7">
    <source>
        <dbReference type="Pfam" id="PF20684"/>
    </source>
</evidence>
<dbReference type="InterPro" id="IPR052337">
    <property type="entry name" value="SAT4-like"/>
</dbReference>
<evidence type="ECO:0000256" key="2">
    <source>
        <dbReference type="ARBA" id="ARBA00022692"/>
    </source>
</evidence>
<protein>
    <submittedName>
        <fullName evidence="8">Integral membrane</fullName>
    </submittedName>
</protein>
<dbReference type="EMBL" id="CAVMBE010000001">
    <property type="protein sequence ID" value="CAK3739231.1"/>
    <property type="molecule type" value="Genomic_DNA"/>
</dbReference>
<feature type="transmembrane region" description="Helical" evidence="6">
    <location>
        <begin position="54"/>
        <end position="74"/>
    </location>
</feature>
<feature type="transmembrane region" description="Helical" evidence="6">
    <location>
        <begin position="94"/>
        <end position="112"/>
    </location>
</feature>
<dbReference type="GO" id="GO:0016020">
    <property type="term" value="C:membrane"/>
    <property type="evidence" value="ECO:0007669"/>
    <property type="project" value="UniProtKB-SubCell"/>
</dbReference>
<evidence type="ECO:0000313" key="8">
    <source>
        <dbReference type="EMBL" id="CAK3739231.1"/>
    </source>
</evidence>
<feature type="transmembrane region" description="Helical" evidence="6">
    <location>
        <begin position="133"/>
        <end position="155"/>
    </location>
</feature>
<dbReference type="PANTHER" id="PTHR33048:SF47">
    <property type="entry name" value="INTEGRAL MEMBRANE PROTEIN-RELATED"/>
    <property type="match status" value="1"/>
</dbReference>
<reference evidence="8" key="1">
    <citation type="submission" date="2023-11" db="EMBL/GenBank/DDBJ databases">
        <authorList>
            <person name="Alioto T."/>
            <person name="Alioto T."/>
            <person name="Gomez Garrido J."/>
        </authorList>
    </citation>
    <scope>NUCLEOTIDE SEQUENCE</scope>
</reference>
<proteinExistence type="inferred from homology"/>
<evidence type="ECO:0000256" key="6">
    <source>
        <dbReference type="SAM" id="Phobius"/>
    </source>
</evidence>
<keyword evidence="3 6" id="KW-1133">Transmembrane helix</keyword>
<sequence>MPPMQPPSSRPLPTGDRGPIVNALQIIMILTASSAVLLRFVARHFSSAGLWWDDWLILAALILSVGMNINNYVGKSTSLGLGKHIWEVQDGGHGYLRSLFALEVIYTTALALNKLSILMMYQRLFGIDRRLTLAVKVVAAVVIAWWAGVDIATFLQCEPIERFWEYSTVGKCFDVVDFFEGSAIPNVIADVLILLLPQPILWKLQMSWSNKLALCGIFLLGAL</sequence>
<comment type="caution">
    <text evidence="8">The sequence shown here is derived from an EMBL/GenBank/DDBJ whole genome shotgun (WGS) entry which is preliminary data.</text>
</comment>
<organism evidence="8 9">
    <name type="scientific">Lecanosticta acicola</name>
    <dbReference type="NCBI Taxonomy" id="111012"/>
    <lineage>
        <taxon>Eukaryota</taxon>
        <taxon>Fungi</taxon>
        <taxon>Dikarya</taxon>
        <taxon>Ascomycota</taxon>
        <taxon>Pezizomycotina</taxon>
        <taxon>Dothideomycetes</taxon>
        <taxon>Dothideomycetidae</taxon>
        <taxon>Mycosphaerellales</taxon>
        <taxon>Mycosphaerellaceae</taxon>
        <taxon>Lecanosticta</taxon>
    </lineage>
</organism>
<gene>
    <name evidence="8" type="ORF">LECACI_7A000059</name>
</gene>
<dbReference type="InterPro" id="IPR049326">
    <property type="entry name" value="Rhodopsin_dom_fungi"/>
</dbReference>
<keyword evidence="9" id="KW-1185">Reference proteome</keyword>
<keyword evidence="4 6" id="KW-0472">Membrane</keyword>
<evidence type="ECO:0000313" key="9">
    <source>
        <dbReference type="Proteomes" id="UP001296104"/>
    </source>
</evidence>
<evidence type="ECO:0000256" key="4">
    <source>
        <dbReference type="ARBA" id="ARBA00023136"/>
    </source>
</evidence>
<comment type="similarity">
    <text evidence="5">Belongs to the SAT4 family.</text>
</comment>
<dbReference type="Proteomes" id="UP001296104">
    <property type="component" value="Unassembled WGS sequence"/>
</dbReference>
<comment type="subcellular location">
    <subcellularLocation>
        <location evidence="1">Membrane</location>
        <topology evidence="1">Multi-pass membrane protein</topology>
    </subcellularLocation>
</comment>
<feature type="transmembrane region" description="Helical" evidence="6">
    <location>
        <begin position="20"/>
        <end position="42"/>
    </location>
</feature>
<dbReference type="Pfam" id="PF20684">
    <property type="entry name" value="Fung_rhodopsin"/>
    <property type="match status" value="1"/>
</dbReference>
<accession>A0AAI8W0G6</accession>
<evidence type="ECO:0000256" key="3">
    <source>
        <dbReference type="ARBA" id="ARBA00022989"/>
    </source>
</evidence>
<feature type="domain" description="Rhodopsin" evidence="7">
    <location>
        <begin position="38"/>
        <end position="222"/>
    </location>
</feature>
<dbReference type="PANTHER" id="PTHR33048">
    <property type="entry name" value="PTH11-LIKE INTEGRAL MEMBRANE PROTEIN (AFU_ORTHOLOGUE AFUA_5G11245)"/>
    <property type="match status" value="1"/>
</dbReference>
<evidence type="ECO:0000256" key="5">
    <source>
        <dbReference type="ARBA" id="ARBA00038359"/>
    </source>
</evidence>
<name>A0AAI8W0G6_9PEZI</name>
<keyword evidence="2 6" id="KW-0812">Transmembrane</keyword>